<name>A0AB38XPY1_9ACTO</name>
<accession>A0AB38XPY1</accession>
<dbReference type="Proteomes" id="UP001211044">
    <property type="component" value="Chromosome"/>
</dbReference>
<dbReference type="AlphaFoldDB" id="A0AB38XPY1"/>
<evidence type="ECO:0000313" key="2">
    <source>
        <dbReference type="Proteomes" id="UP001211044"/>
    </source>
</evidence>
<proteinExistence type="predicted"/>
<sequence>MGRLQEALQALAERLTEAGLPATAGVEGLTVPGAILAPERLEYNRLGRFLEATIEVVALAPANSYELDYLEQASASIRAAFGIDQLEFGTFTLPSLSPDPLPCVTGKITIEITGA</sequence>
<gene>
    <name evidence="1" type="ORF">PIG85_01775</name>
</gene>
<dbReference type="KEGG" id="wne:PIG85_01775"/>
<protein>
    <submittedName>
        <fullName evidence="1">Uncharacterized protein</fullName>
    </submittedName>
</protein>
<reference evidence="1" key="1">
    <citation type="submission" date="2023-01" db="EMBL/GenBank/DDBJ databases">
        <title>Comparative Genomic Analysis of the Clinically-Derived Winkia Strain NY0527 Provides Evidence into the Taxonomic Reassignment of Winkia neuii and Characterizes Their Virulence Traits.</title>
        <authorList>
            <person name="Cai X."/>
            <person name="Peng Y."/>
            <person name="Li M."/>
            <person name="Qiu Y."/>
            <person name="Wang Y."/>
            <person name="Xu L."/>
            <person name="Hou Q."/>
        </authorList>
    </citation>
    <scope>NUCLEOTIDE SEQUENCE</scope>
    <source>
        <strain evidence="1">NY0527</strain>
    </source>
</reference>
<evidence type="ECO:0000313" key="1">
    <source>
        <dbReference type="EMBL" id="WCE46398.1"/>
    </source>
</evidence>
<organism evidence="1 2">
    <name type="scientific">Winkia neuii subsp. anitrata</name>
    <dbReference type="NCBI Taxonomy" id="29318"/>
    <lineage>
        <taxon>Bacteria</taxon>
        <taxon>Bacillati</taxon>
        <taxon>Actinomycetota</taxon>
        <taxon>Actinomycetes</taxon>
        <taxon>Actinomycetales</taxon>
        <taxon>Actinomycetaceae</taxon>
        <taxon>Winkia</taxon>
    </lineage>
</organism>
<dbReference type="RefSeq" id="WP_004806617.1">
    <property type="nucleotide sequence ID" value="NZ_CP116394.1"/>
</dbReference>
<dbReference type="EMBL" id="CP116394">
    <property type="protein sequence ID" value="WCE46398.1"/>
    <property type="molecule type" value="Genomic_DNA"/>
</dbReference>